<dbReference type="InterPro" id="IPR032466">
    <property type="entry name" value="Metal_Hydrolase"/>
</dbReference>
<dbReference type="PANTHER" id="PTHR21240">
    <property type="entry name" value="2-AMINO-3-CARBOXYLMUCONATE-6-SEMIALDEHYDE DECARBOXYLASE"/>
    <property type="match status" value="1"/>
</dbReference>
<evidence type="ECO:0000313" key="3">
    <source>
        <dbReference type="EMBL" id="SVA87659.1"/>
    </source>
</evidence>
<proteinExistence type="predicted"/>
<reference evidence="3" key="1">
    <citation type="submission" date="2018-05" db="EMBL/GenBank/DDBJ databases">
        <authorList>
            <person name="Lanie J.A."/>
            <person name="Ng W.-L."/>
            <person name="Kazmierczak K.M."/>
            <person name="Andrzejewski T.M."/>
            <person name="Davidsen T.M."/>
            <person name="Wayne K.J."/>
            <person name="Tettelin H."/>
            <person name="Glass J.I."/>
            <person name="Rusch D."/>
            <person name="Podicherti R."/>
            <person name="Tsui H.-C.T."/>
            <person name="Winkler M.E."/>
        </authorList>
    </citation>
    <scope>NUCLEOTIDE SEQUENCE</scope>
</reference>
<name>A0A381ZEL6_9ZZZZ</name>
<dbReference type="EMBL" id="UINC01021009">
    <property type="protein sequence ID" value="SVA87659.1"/>
    <property type="molecule type" value="Genomic_DNA"/>
</dbReference>
<evidence type="ECO:0000256" key="1">
    <source>
        <dbReference type="ARBA" id="ARBA00023239"/>
    </source>
</evidence>
<dbReference type="GO" id="GO:0005737">
    <property type="term" value="C:cytoplasm"/>
    <property type="evidence" value="ECO:0007669"/>
    <property type="project" value="TreeGrafter"/>
</dbReference>
<dbReference type="PANTHER" id="PTHR21240:SF28">
    <property type="entry name" value="ISO-OROTATE DECARBOXYLASE (EUROFUNG)"/>
    <property type="match status" value="1"/>
</dbReference>
<accession>A0A381ZEL6</accession>
<dbReference type="Gene3D" id="3.20.20.140">
    <property type="entry name" value="Metal-dependent hydrolases"/>
    <property type="match status" value="1"/>
</dbReference>
<protein>
    <recommendedName>
        <fullName evidence="2">Amidohydrolase-related domain-containing protein</fullName>
    </recommendedName>
</protein>
<dbReference type="SUPFAM" id="SSF51556">
    <property type="entry name" value="Metallo-dependent hydrolases"/>
    <property type="match status" value="1"/>
</dbReference>
<keyword evidence="1" id="KW-0456">Lyase</keyword>
<dbReference type="GO" id="GO:0016831">
    <property type="term" value="F:carboxy-lyase activity"/>
    <property type="evidence" value="ECO:0007669"/>
    <property type="project" value="InterPro"/>
</dbReference>
<dbReference type="Pfam" id="PF04909">
    <property type="entry name" value="Amidohydro_2"/>
    <property type="match status" value="1"/>
</dbReference>
<sequence length="373" mass="42247">MKSGFKTIDCDRHVVEPIDMWEKYLDPKFQHYNVQMGGRFTLATRIGGVLQNDDSLGSPGSGMAQDPIWRKKFKNGMTHNFEPQAYLEDMDAEGVDLAICFTGIGLYATWGDDLDPELSAAMCRAYNNWLYDFIAYNPERLKGVCLLPLQDIELASLELKRCARELGMVGIFWRPNPHMGRLMSDRAYDPIYAIAEEHGVNISVHEGIQNRLPWFPENRINTHFAHHAACHPMEQMAASLAMCSGGVFDRFPKLTASFLESGAGWLPHWLERLDHQVENPMLNEGYGGKEKPSEYFRRGQGFVSCEAGEEGLPMIQRSLGAGVTMWASDYPHRDAMMDFPRGLDILTSVKGVTPEFMQQLLWDNPARCFNLKV</sequence>
<gene>
    <name evidence="3" type="ORF">METZ01_LOCUS140513</name>
</gene>
<feature type="domain" description="Amidohydrolase-related" evidence="2">
    <location>
        <begin position="8"/>
        <end position="371"/>
    </location>
</feature>
<dbReference type="InterPro" id="IPR006680">
    <property type="entry name" value="Amidohydro-rel"/>
</dbReference>
<dbReference type="GO" id="GO:0019748">
    <property type="term" value="P:secondary metabolic process"/>
    <property type="evidence" value="ECO:0007669"/>
    <property type="project" value="TreeGrafter"/>
</dbReference>
<dbReference type="AlphaFoldDB" id="A0A381ZEL6"/>
<organism evidence="3">
    <name type="scientific">marine metagenome</name>
    <dbReference type="NCBI Taxonomy" id="408172"/>
    <lineage>
        <taxon>unclassified sequences</taxon>
        <taxon>metagenomes</taxon>
        <taxon>ecological metagenomes</taxon>
    </lineage>
</organism>
<dbReference type="InterPro" id="IPR032465">
    <property type="entry name" value="ACMSD"/>
</dbReference>
<dbReference type="GO" id="GO:0016787">
    <property type="term" value="F:hydrolase activity"/>
    <property type="evidence" value="ECO:0007669"/>
    <property type="project" value="InterPro"/>
</dbReference>
<evidence type="ECO:0000259" key="2">
    <source>
        <dbReference type="Pfam" id="PF04909"/>
    </source>
</evidence>